<sequence>MVYNSHLGNFSQLPPEIREQIWLELAPVGQDTKLERVQKADLSILRTSKYLHNEISSVLFWHSALELELSSTYFSATGWVVAHFEHGRSQRKANHSPDDTRATWIFKSPADAKARGFYDFPFDKVDEVIVNLFAPDPRDGAKLFLLYKKVIELVDILKSTGTIQKLTLRLRKNWGQDWRDNRRRVNKSMAYRHEADSRYDYDVVVVPFCTLWNIKAVSVEAHSKELESAMNWTIINWVVGTVLARAKKRFNLADFQADVLAWQAVDCRAQCDFIWIHHLLWELPPTATANEQRLEFFSHWFEEGYSGCSDFEQRIFRIITLYPEIIELYDPDLQILEELHSTMVCLHHYIRIYSSKRKLPEAKDFWDPEAWTKAFPSGISAAKLTIVRSLLNLGVYTDYVRRVKCFSTTAGVIQEWRSSGLCQTDISASSSTSWEK</sequence>
<dbReference type="AlphaFoldDB" id="A0AAF0DN25"/>
<reference evidence="1" key="1">
    <citation type="submission" date="2023-03" db="EMBL/GenBank/DDBJ databases">
        <title>Emydomyces testavorans Genome Sequence.</title>
        <authorList>
            <person name="Hoyer L."/>
        </authorList>
    </citation>
    <scope>NUCLEOTIDE SEQUENCE</scope>
    <source>
        <strain evidence="1">16-2883</strain>
    </source>
</reference>
<name>A0AAF0DN25_9EURO</name>
<keyword evidence="2" id="KW-1185">Reference proteome</keyword>
<proteinExistence type="predicted"/>
<evidence type="ECO:0000313" key="1">
    <source>
        <dbReference type="EMBL" id="WEW61845.1"/>
    </source>
</evidence>
<accession>A0AAF0DN25</accession>
<evidence type="ECO:0000313" key="2">
    <source>
        <dbReference type="Proteomes" id="UP001219355"/>
    </source>
</evidence>
<dbReference type="EMBL" id="CP120631">
    <property type="protein sequence ID" value="WEW61845.1"/>
    <property type="molecule type" value="Genomic_DNA"/>
</dbReference>
<evidence type="ECO:0008006" key="3">
    <source>
        <dbReference type="Google" id="ProtNLM"/>
    </source>
</evidence>
<dbReference type="Proteomes" id="UP001219355">
    <property type="component" value="Chromosome 5"/>
</dbReference>
<organism evidence="1 2">
    <name type="scientific">Emydomyces testavorans</name>
    <dbReference type="NCBI Taxonomy" id="2070801"/>
    <lineage>
        <taxon>Eukaryota</taxon>
        <taxon>Fungi</taxon>
        <taxon>Dikarya</taxon>
        <taxon>Ascomycota</taxon>
        <taxon>Pezizomycotina</taxon>
        <taxon>Eurotiomycetes</taxon>
        <taxon>Eurotiomycetidae</taxon>
        <taxon>Onygenales</taxon>
        <taxon>Nannizziopsiaceae</taxon>
        <taxon>Emydomyces</taxon>
    </lineage>
</organism>
<protein>
    <recommendedName>
        <fullName evidence="3">F-box domain-containing protein</fullName>
    </recommendedName>
</protein>
<gene>
    <name evidence="1" type="ORF">PRK78_007342</name>
</gene>